<dbReference type="AlphaFoldDB" id="A0A4Q8LGD8"/>
<evidence type="ECO:0000313" key="3">
    <source>
        <dbReference type="Proteomes" id="UP000292627"/>
    </source>
</evidence>
<dbReference type="Pfam" id="PF05016">
    <property type="entry name" value="ParE_toxin"/>
    <property type="match status" value="1"/>
</dbReference>
<dbReference type="InterPro" id="IPR007712">
    <property type="entry name" value="RelE/ParE_toxin"/>
</dbReference>
<evidence type="ECO:0000313" key="2">
    <source>
        <dbReference type="EMBL" id="TAA28517.1"/>
    </source>
</evidence>
<sequence length="99" mass="11041">MAHVEFLPRVYQDLQRIVSPLEQHEVEHVPDRLGELVSAFDVLTDNPLIGRPIHGDLRALVIGRSARGYVALYQYAAALETVFVLGVRAQRESGYPSDA</sequence>
<dbReference type="InterPro" id="IPR035093">
    <property type="entry name" value="RelE/ParE_toxin_dom_sf"/>
</dbReference>
<accession>A0A4Q8LGD8</accession>
<comment type="caution">
    <text evidence="2">The sequence shown here is derived from an EMBL/GenBank/DDBJ whole genome shotgun (WGS) entry which is preliminary data.</text>
</comment>
<dbReference type="EMBL" id="SHMC01000001">
    <property type="protein sequence ID" value="TAA28517.1"/>
    <property type="molecule type" value="Genomic_DNA"/>
</dbReference>
<organism evidence="2 3">
    <name type="scientific">Pseudoxanthomonas winnipegensis</name>
    <dbReference type="NCBI Taxonomy" id="2480810"/>
    <lineage>
        <taxon>Bacteria</taxon>
        <taxon>Pseudomonadati</taxon>
        <taxon>Pseudomonadota</taxon>
        <taxon>Gammaproteobacteria</taxon>
        <taxon>Lysobacterales</taxon>
        <taxon>Lysobacteraceae</taxon>
        <taxon>Pseudoxanthomonas</taxon>
    </lineage>
</organism>
<protein>
    <submittedName>
        <fullName evidence="2">Type II toxin-antitoxin system RelE/ParE family toxin</fullName>
    </submittedName>
</protein>
<proteinExistence type="predicted"/>
<dbReference type="OrthoDB" id="121597at2"/>
<gene>
    <name evidence="2" type="ORF">EA660_02720</name>
</gene>
<name>A0A4Q8LGD8_9GAMM</name>
<dbReference type="RefSeq" id="WP_130550049.1">
    <property type="nucleotide sequence ID" value="NZ_SHMC01000001.1"/>
</dbReference>
<keyword evidence="1" id="KW-1277">Toxin-antitoxin system</keyword>
<dbReference type="Gene3D" id="3.30.2310.20">
    <property type="entry name" value="RelE-like"/>
    <property type="match status" value="1"/>
</dbReference>
<reference evidence="2 3" key="1">
    <citation type="submission" date="2019-02" db="EMBL/GenBank/DDBJ databases">
        <title>WGS of Pseudoxanthomonas species novum from clinical isolates.</title>
        <authorList>
            <person name="Bernier A.-M."/>
            <person name="Bernard K."/>
            <person name="Vachon A."/>
        </authorList>
    </citation>
    <scope>NUCLEOTIDE SEQUENCE [LARGE SCALE GENOMIC DNA]</scope>
    <source>
        <strain evidence="2 3">NML171200</strain>
    </source>
</reference>
<evidence type="ECO:0000256" key="1">
    <source>
        <dbReference type="ARBA" id="ARBA00022649"/>
    </source>
</evidence>
<dbReference type="Proteomes" id="UP000292627">
    <property type="component" value="Unassembled WGS sequence"/>
</dbReference>